<dbReference type="EMBL" id="LXQA010790985">
    <property type="protein sequence ID" value="MCI71173.1"/>
    <property type="molecule type" value="Genomic_DNA"/>
</dbReference>
<dbReference type="Gene3D" id="3.40.50.720">
    <property type="entry name" value="NAD(P)-binding Rossmann-like Domain"/>
    <property type="match status" value="1"/>
</dbReference>
<proteinExistence type="predicted"/>
<name>A0A392UCC7_9FABA</name>
<reference evidence="1 2" key="1">
    <citation type="journal article" date="2018" name="Front. Plant Sci.">
        <title>Red Clover (Trifolium pratense) and Zigzag Clover (T. medium) - A Picture of Genomic Similarities and Differences.</title>
        <authorList>
            <person name="Dluhosova J."/>
            <person name="Istvanek J."/>
            <person name="Nedelnik J."/>
            <person name="Repkova J."/>
        </authorList>
    </citation>
    <scope>NUCLEOTIDE SEQUENCE [LARGE SCALE GENOMIC DNA]</scope>
    <source>
        <strain evidence="2">cv. 10/8</strain>
        <tissue evidence="1">Leaf</tissue>
    </source>
</reference>
<organism evidence="1 2">
    <name type="scientific">Trifolium medium</name>
    <dbReference type="NCBI Taxonomy" id="97028"/>
    <lineage>
        <taxon>Eukaryota</taxon>
        <taxon>Viridiplantae</taxon>
        <taxon>Streptophyta</taxon>
        <taxon>Embryophyta</taxon>
        <taxon>Tracheophyta</taxon>
        <taxon>Spermatophyta</taxon>
        <taxon>Magnoliopsida</taxon>
        <taxon>eudicotyledons</taxon>
        <taxon>Gunneridae</taxon>
        <taxon>Pentapetalae</taxon>
        <taxon>rosids</taxon>
        <taxon>fabids</taxon>
        <taxon>Fabales</taxon>
        <taxon>Fabaceae</taxon>
        <taxon>Papilionoideae</taxon>
        <taxon>50 kb inversion clade</taxon>
        <taxon>NPAAA clade</taxon>
        <taxon>Hologalegina</taxon>
        <taxon>IRL clade</taxon>
        <taxon>Trifolieae</taxon>
        <taxon>Trifolium</taxon>
    </lineage>
</organism>
<comment type="caution">
    <text evidence="1">The sequence shown here is derived from an EMBL/GenBank/DDBJ whole genome shotgun (WGS) entry which is preliminary data.</text>
</comment>
<evidence type="ECO:0000313" key="2">
    <source>
        <dbReference type="Proteomes" id="UP000265520"/>
    </source>
</evidence>
<accession>A0A392UCC7</accession>
<keyword evidence="2" id="KW-1185">Reference proteome</keyword>
<dbReference type="InterPro" id="IPR036291">
    <property type="entry name" value="NAD(P)-bd_dom_sf"/>
</dbReference>
<dbReference type="Proteomes" id="UP000265520">
    <property type="component" value="Unassembled WGS sequence"/>
</dbReference>
<dbReference type="SUPFAM" id="SSF51735">
    <property type="entry name" value="NAD(P)-binding Rossmann-fold domains"/>
    <property type="match status" value="1"/>
</dbReference>
<evidence type="ECO:0000313" key="1">
    <source>
        <dbReference type="EMBL" id="MCI71173.1"/>
    </source>
</evidence>
<feature type="non-terminal residue" evidence="1">
    <location>
        <position position="1"/>
    </location>
</feature>
<protein>
    <submittedName>
        <fullName evidence="1">Alcohol dehydrogenase-like 7-like</fullName>
    </submittedName>
</protein>
<sequence length="48" mass="4963">VGAAWRTASVEPGSTVAIFGLGSVGLAVWTLKQGFAFFVSAEMFLAVD</sequence>
<dbReference type="AlphaFoldDB" id="A0A392UCC7"/>